<sequence>MYLNFGINDKGEWQHISTVKSGQTELICPYCCGALLARKGQVNVHHFAHQFDTCLESVEAAKAATLPTIDKFEMLNAKEQKYMGRRERYSSDKIYSFAGMYDAISNLEAMGLLKVEKSISKKLSQCQNSLEGIDPSLLDDEYYPTDSLIAIGDALRDFINIDFQDIWLQQTMLTTSINECYHKHKLSKQHTIIEFLRSQAFWLQAHYDKQSRLNPEYTKLITKKVEALSTQHLYLFKFKAVIDENEETFLKIGMTSRTAEERLSEVTSDLNKHVKILKAEVLSYAKYAGRVEPLLHNYYAQNRFRLAKFKELFNTEIESKLIGQFKEIDKQGDLKPFKLRRNILTKIQNLKKEAGRRPKSRKELIAEYPEVVELLKLNLSIREVARQTGRAKNTVQRVRSALLH</sequence>
<proteinExistence type="predicted"/>
<feature type="domain" description="Bacteriophage T5 Orf172 DNA-binding" evidence="1">
    <location>
        <begin position="244"/>
        <end position="317"/>
    </location>
</feature>
<evidence type="ECO:0000259" key="1">
    <source>
        <dbReference type="Pfam" id="PF10544"/>
    </source>
</evidence>
<dbReference type="InterPro" id="IPR057253">
    <property type="entry name" value="CoiA-like_N"/>
</dbReference>
<evidence type="ECO:0000259" key="2">
    <source>
        <dbReference type="Pfam" id="PF25164"/>
    </source>
</evidence>
<evidence type="ECO:0000313" key="3">
    <source>
        <dbReference type="EMBL" id="GLX87007.1"/>
    </source>
</evidence>
<reference evidence="3 4" key="1">
    <citation type="submission" date="2023-03" db="EMBL/GenBank/DDBJ databases">
        <title>Thalassotalea loyana LMG 22536T draft genome sequence.</title>
        <authorList>
            <person name="Sawabe T."/>
        </authorList>
    </citation>
    <scope>NUCLEOTIDE SEQUENCE [LARGE SCALE GENOMIC DNA]</scope>
    <source>
        <strain evidence="3 4">LMG 22536</strain>
    </source>
</reference>
<accession>A0ABQ6HHB5</accession>
<dbReference type="InterPro" id="IPR018306">
    <property type="entry name" value="Phage_T5_Orf172_DNA-bd"/>
</dbReference>
<organism evidence="3 4">
    <name type="scientific">Thalassotalea loyana</name>
    <dbReference type="NCBI Taxonomy" id="280483"/>
    <lineage>
        <taxon>Bacteria</taxon>
        <taxon>Pseudomonadati</taxon>
        <taxon>Pseudomonadota</taxon>
        <taxon>Gammaproteobacteria</taxon>
        <taxon>Alteromonadales</taxon>
        <taxon>Colwelliaceae</taxon>
        <taxon>Thalassotalea</taxon>
    </lineage>
</organism>
<keyword evidence="4" id="KW-1185">Reference proteome</keyword>
<dbReference type="Pfam" id="PF10544">
    <property type="entry name" value="T5orf172"/>
    <property type="match status" value="1"/>
</dbReference>
<evidence type="ECO:0008006" key="5">
    <source>
        <dbReference type="Google" id="ProtNLM"/>
    </source>
</evidence>
<dbReference type="Pfam" id="PF25164">
    <property type="entry name" value="CoiA_N"/>
    <property type="match status" value="1"/>
</dbReference>
<gene>
    <name evidence="3" type="ORF">tloyanaT_32600</name>
</gene>
<protein>
    <recommendedName>
        <fullName evidence="5">GIY-YIG nuclease family protein</fullName>
    </recommendedName>
</protein>
<dbReference type="Proteomes" id="UP001157134">
    <property type="component" value="Unassembled WGS sequence"/>
</dbReference>
<evidence type="ECO:0000313" key="4">
    <source>
        <dbReference type="Proteomes" id="UP001157134"/>
    </source>
</evidence>
<name>A0ABQ6HHB5_9GAMM</name>
<feature type="domain" description="Competence protein CoiA-like N-terminal" evidence="2">
    <location>
        <begin position="15"/>
        <end position="51"/>
    </location>
</feature>
<dbReference type="EMBL" id="BSSV01000008">
    <property type="protein sequence ID" value="GLX87007.1"/>
    <property type="molecule type" value="Genomic_DNA"/>
</dbReference>
<comment type="caution">
    <text evidence="3">The sequence shown here is derived from an EMBL/GenBank/DDBJ whole genome shotgun (WGS) entry which is preliminary data.</text>
</comment>